<dbReference type="AlphaFoldDB" id="A0A644UUZ2"/>
<protein>
    <submittedName>
        <fullName evidence="1">Uncharacterized protein</fullName>
    </submittedName>
</protein>
<organism evidence="1">
    <name type="scientific">bioreactor metagenome</name>
    <dbReference type="NCBI Taxonomy" id="1076179"/>
    <lineage>
        <taxon>unclassified sequences</taxon>
        <taxon>metagenomes</taxon>
        <taxon>ecological metagenomes</taxon>
    </lineage>
</organism>
<accession>A0A644UUZ2</accession>
<proteinExistence type="predicted"/>
<dbReference type="EMBL" id="VSSQ01000168">
    <property type="protein sequence ID" value="MPL82886.1"/>
    <property type="molecule type" value="Genomic_DNA"/>
</dbReference>
<reference evidence="1" key="1">
    <citation type="submission" date="2019-08" db="EMBL/GenBank/DDBJ databases">
        <authorList>
            <person name="Kucharzyk K."/>
            <person name="Murdoch R.W."/>
            <person name="Higgins S."/>
            <person name="Loffler F."/>
        </authorList>
    </citation>
    <scope>NUCLEOTIDE SEQUENCE</scope>
</reference>
<gene>
    <name evidence="1" type="ORF">SDC9_28835</name>
</gene>
<comment type="caution">
    <text evidence="1">The sequence shown here is derived from an EMBL/GenBank/DDBJ whole genome shotgun (WGS) entry which is preliminary data.</text>
</comment>
<name>A0A644UUZ2_9ZZZZ</name>
<sequence length="344" mass="36862">MQAGRVCVRLRGLGLARGPHLAEGGTVLTELEPARDAREARHQRCMALRVAQDFGHVDIGHGEAAADHVAVRAEMGFEHGKRPVQPVDGAGDRAFGTVGLAGGKGELDRERRLLDRGCAVKRPLRHQRLFAGVARAQRAAGLLREVEVDRERLGQDQPSVLHHRNRAGGRKPQEIGRAGVEGRARGLRVNPLRLEPVGLDHRLQLPRQAELLERPDVARGARAVHTVEGDHGGSPCPCLFRRGILPEARGERKGSGQHVRGPARAARAPDMGDAFVEMLVVRRGHLLRVTHVLQDADGPHRGFAAGDVPAALGIPARGAIIAVCHLLLLAPGLPRGSSHVAGDA</sequence>
<evidence type="ECO:0000313" key="1">
    <source>
        <dbReference type="EMBL" id="MPL82886.1"/>
    </source>
</evidence>